<gene>
    <name evidence="2" type="ORF">AVDCRST_MAG64-67</name>
</gene>
<dbReference type="Pfam" id="PF00753">
    <property type="entry name" value="Lactamase_B"/>
    <property type="match status" value="1"/>
</dbReference>
<dbReference type="InterPro" id="IPR036866">
    <property type="entry name" value="RibonucZ/Hydroxyglut_hydro"/>
</dbReference>
<sequence>MRTTWIAGLVLATAGLAHGGAADKKLDVYWIDTEGGAATLLVTPAGESVLIDTGNPARPGEEPRDAKRIHKVATEVAGLKRIDHLVTTHYHVDHFGGAADLAQLMPIGTVYDNGDLNGREKPTKAYLEFKADKRVVINPGDALPVKNPDGGTGPKLTIQCIATRQQTMPPPADAKVNFVPEPRRKPEDYSDNANSVVQVVRFGDWRMYVGGDVTWNAEEKLVSPVNLVGPVDVYQVAHHGLDVSNNPLVIKACQPTVAVMANGPTKGCMPETVATIRSTDSIVGIYQLHKNLRPREEKSNVPDEFIANGPKECAGNHVRLAVEPDGKAYTVSIPATKHEQRYET</sequence>
<dbReference type="InterPro" id="IPR052159">
    <property type="entry name" value="Competence_DNA_uptake"/>
</dbReference>
<dbReference type="SUPFAM" id="SSF56281">
    <property type="entry name" value="Metallo-hydrolase/oxidoreductase"/>
    <property type="match status" value="1"/>
</dbReference>
<evidence type="ECO:0000313" key="2">
    <source>
        <dbReference type="EMBL" id="CAA9372979.1"/>
    </source>
</evidence>
<dbReference type="EMBL" id="CADCUQ010000021">
    <property type="protein sequence ID" value="CAA9372979.1"/>
    <property type="molecule type" value="Genomic_DNA"/>
</dbReference>
<dbReference type="Gene3D" id="3.60.15.10">
    <property type="entry name" value="Ribonuclease Z/Hydroxyacylglutathione hydrolase-like"/>
    <property type="match status" value="1"/>
</dbReference>
<dbReference type="InterPro" id="IPR001279">
    <property type="entry name" value="Metallo-B-lactamas"/>
</dbReference>
<organism evidence="2">
    <name type="scientific">uncultured Phycisphaerae bacterium</name>
    <dbReference type="NCBI Taxonomy" id="904963"/>
    <lineage>
        <taxon>Bacteria</taxon>
        <taxon>Pseudomonadati</taxon>
        <taxon>Planctomycetota</taxon>
        <taxon>Phycisphaerae</taxon>
        <taxon>environmental samples</taxon>
    </lineage>
</organism>
<dbReference type="SMART" id="SM00849">
    <property type="entry name" value="Lactamase_B"/>
    <property type="match status" value="1"/>
</dbReference>
<feature type="non-terminal residue" evidence="2">
    <location>
        <position position="344"/>
    </location>
</feature>
<proteinExistence type="predicted"/>
<dbReference type="AlphaFoldDB" id="A0A6J4MZA1"/>
<protein>
    <recommendedName>
        <fullName evidence="1">Metallo-beta-lactamase domain-containing protein</fullName>
    </recommendedName>
</protein>
<reference evidence="2" key="1">
    <citation type="submission" date="2020-02" db="EMBL/GenBank/DDBJ databases">
        <authorList>
            <person name="Meier V. D."/>
        </authorList>
    </citation>
    <scope>NUCLEOTIDE SEQUENCE</scope>
    <source>
        <strain evidence="2">AVDCRST_MAG64</strain>
    </source>
</reference>
<dbReference type="PANTHER" id="PTHR30619:SF1">
    <property type="entry name" value="RECOMBINATION PROTEIN 2"/>
    <property type="match status" value="1"/>
</dbReference>
<dbReference type="PANTHER" id="PTHR30619">
    <property type="entry name" value="DNA INTERNALIZATION/COMPETENCE PROTEIN COMEC/REC2"/>
    <property type="match status" value="1"/>
</dbReference>
<name>A0A6J4MZA1_9BACT</name>
<feature type="domain" description="Metallo-beta-lactamase" evidence="1">
    <location>
        <begin position="35"/>
        <end position="211"/>
    </location>
</feature>
<accession>A0A6J4MZA1</accession>
<evidence type="ECO:0000259" key="1">
    <source>
        <dbReference type="SMART" id="SM00849"/>
    </source>
</evidence>